<evidence type="ECO:0000256" key="7">
    <source>
        <dbReference type="ARBA" id="ARBA00023193"/>
    </source>
</evidence>
<name>A0A4Z1L1A0_9HELO</name>
<evidence type="ECO:0000256" key="4">
    <source>
        <dbReference type="ARBA" id="ARBA00022741"/>
    </source>
</evidence>
<evidence type="ECO:0000256" key="12">
    <source>
        <dbReference type="SAM" id="MobiDB-lite"/>
    </source>
</evidence>
<feature type="compositionally biased region" description="Basic and acidic residues" evidence="12">
    <location>
        <begin position="19"/>
        <end position="31"/>
    </location>
</feature>
<dbReference type="SMART" id="SM00220">
    <property type="entry name" value="S_TKc"/>
    <property type="match status" value="1"/>
</dbReference>
<comment type="similarity">
    <text evidence="8">Belongs to the protein kinase superfamily. Ser/Thr protein kinase family. GCN2 subfamily.</text>
</comment>
<feature type="region of interest" description="Disordered" evidence="12">
    <location>
        <begin position="1"/>
        <end position="31"/>
    </location>
</feature>
<evidence type="ECO:0000256" key="3">
    <source>
        <dbReference type="ARBA" id="ARBA00022679"/>
    </source>
</evidence>
<dbReference type="InterPro" id="IPR050339">
    <property type="entry name" value="CC_SR_Kinase"/>
</dbReference>
<dbReference type="GO" id="GO:0004694">
    <property type="term" value="F:eukaryotic translation initiation factor 2alpha kinase activity"/>
    <property type="evidence" value="ECO:0007669"/>
    <property type="project" value="TreeGrafter"/>
</dbReference>
<accession>A0A4Z1L1A0</accession>
<dbReference type="PROSITE" id="PS50011">
    <property type="entry name" value="PROTEIN_KINASE_DOM"/>
    <property type="match status" value="1"/>
</dbReference>
<evidence type="ECO:0000256" key="1">
    <source>
        <dbReference type="ARBA" id="ARBA00012513"/>
    </source>
</evidence>
<keyword evidence="3" id="KW-0808">Transferase</keyword>
<feature type="region of interest" description="Disordered" evidence="12">
    <location>
        <begin position="307"/>
        <end position="327"/>
    </location>
</feature>
<dbReference type="InterPro" id="IPR000719">
    <property type="entry name" value="Prot_kinase_dom"/>
</dbReference>
<keyword evidence="2" id="KW-0723">Serine/threonine-protein kinase</keyword>
<evidence type="ECO:0000256" key="8">
    <source>
        <dbReference type="ARBA" id="ARBA00037982"/>
    </source>
</evidence>
<dbReference type="GO" id="GO:0005524">
    <property type="term" value="F:ATP binding"/>
    <property type="evidence" value="ECO:0007669"/>
    <property type="project" value="UniProtKB-UniRule"/>
</dbReference>
<feature type="domain" description="Protein kinase" evidence="13">
    <location>
        <begin position="212"/>
        <end position="645"/>
    </location>
</feature>
<evidence type="ECO:0000256" key="11">
    <source>
        <dbReference type="PROSITE-ProRule" id="PRU10141"/>
    </source>
</evidence>
<dbReference type="Pfam" id="PF00069">
    <property type="entry name" value="Pkinase"/>
    <property type="match status" value="2"/>
</dbReference>
<evidence type="ECO:0000256" key="2">
    <source>
        <dbReference type="ARBA" id="ARBA00022527"/>
    </source>
</evidence>
<dbReference type="Gene3D" id="3.30.200.20">
    <property type="entry name" value="Phosphorylase Kinase, domain 1"/>
    <property type="match status" value="1"/>
</dbReference>
<evidence type="ECO:0000256" key="9">
    <source>
        <dbReference type="ARBA" id="ARBA00048659"/>
    </source>
</evidence>
<keyword evidence="4 11" id="KW-0547">Nucleotide-binding</keyword>
<dbReference type="STRING" id="87229.A0A4Z1L1A0"/>
<gene>
    <name evidence="14" type="ORF">BPOR_0058g00170</name>
</gene>
<feature type="compositionally biased region" description="Basic residues" evidence="12">
    <location>
        <begin position="1"/>
        <end position="10"/>
    </location>
</feature>
<dbReference type="Proteomes" id="UP000297280">
    <property type="component" value="Unassembled WGS sequence"/>
</dbReference>
<comment type="catalytic activity">
    <reaction evidence="10">
        <text>L-seryl-[protein] + ATP = O-phospho-L-seryl-[protein] + ADP + H(+)</text>
        <dbReference type="Rhea" id="RHEA:17989"/>
        <dbReference type="Rhea" id="RHEA-COMP:9863"/>
        <dbReference type="Rhea" id="RHEA-COMP:11604"/>
        <dbReference type="ChEBI" id="CHEBI:15378"/>
        <dbReference type="ChEBI" id="CHEBI:29999"/>
        <dbReference type="ChEBI" id="CHEBI:30616"/>
        <dbReference type="ChEBI" id="CHEBI:83421"/>
        <dbReference type="ChEBI" id="CHEBI:456216"/>
        <dbReference type="EC" id="2.7.11.1"/>
    </reaction>
    <physiologicalReaction direction="left-to-right" evidence="10">
        <dbReference type="Rhea" id="RHEA:17990"/>
    </physiologicalReaction>
</comment>
<dbReference type="GO" id="GO:0005634">
    <property type="term" value="C:nucleus"/>
    <property type="evidence" value="ECO:0007669"/>
    <property type="project" value="TreeGrafter"/>
</dbReference>
<keyword evidence="6 11" id="KW-0067">ATP-binding</keyword>
<dbReference type="EMBL" id="PQXO01000058">
    <property type="protein sequence ID" value="TGO90598.1"/>
    <property type="molecule type" value="Genomic_DNA"/>
</dbReference>
<dbReference type="PANTHER" id="PTHR11042">
    <property type="entry name" value="EUKARYOTIC TRANSLATION INITIATION FACTOR 2-ALPHA KINASE EIF2-ALPHA KINASE -RELATED"/>
    <property type="match status" value="1"/>
</dbReference>
<comment type="catalytic activity">
    <reaction evidence="9">
        <text>L-threonyl-[protein] + ATP = O-phospho-L-threonyl-[protein] + ADP + H(+)</text>
        <dbReference type="Rhea" id="RHEA:46608"/>
        <dbReference type="Rhea" id="RHEA-COMP:11060"/>
        <dbReference type="Rhea" id="RHEA-COMP:11605"/>
        <dbReference type="ChEBI" id="CHEBI:15378"/>
        <dbReference type="ChEBI" id="CHEBI:30013"/>
        <dbReference type="ChEBI" id="CHEBI:30616"/>
        <dbReference type="ChEBI" id="CHEBI:61977"/>
        <dbReference type="ChEBI" id="CHEBI:456216"/>
        <dbReference type="EC" id="2.7.11.1"/>
    </reaction>
    <physiologicalReaction direction="left-to-right" evidence="9">
        <dbReference type="Rhea" id="RHEA:46609"/>
    </physiologicalReaction>
</comment>
<dbReference type="SUPFAM" id="SSF56112">
    <property type="entry name" value="Protein kinase-like (PK-like)"/>
    <property type="match status" value="1"/>
</dbReference>
<keyword evidence="7" id="KW-0652">Protein synthesis inhibitor</keyword>
<organism evidence="14 15">
    <name type="scientific">Botrytis porri</name>
    <dbReference type="NCBI Taxonomy" id="87229"/>
    <lineage>
        <taxon>Eukaryota</taxon>
        <taxon>Fungi</taxon>
        <taxon>Dikarya</taxon>
        <taxon>Ascomycota</taxon>
        <taxon>Pezizomycotina</taxon>
        <taxon>Leotiomycetes</taxon>
        <taxon>Helotiales</taxon>
        <taxon>Sclerotiniaceae</taxon>
        <taxon>Botrytis</taxon>
    </lineage>
</organism>
<dbReference type="PANTHER" id="PTHR11042:SF160">
    <property type="entry name" value="EUKARYOTIC TRANSLATION INITIATION FACTOR 2-ALPHA KINASE 1"/>
    <property type="match status" value="1"/>
</dbReference>
<dbReference type="EC" id="2.7.11.1" evidence="1"/>
<dbReference type="InterPro" id="IPR011009">
    <property type="entry name" value="Kinase-like_dom_sf"/>
</dbReference>
<proteinExistence type="inferred from homology"/>
<dbReference type="GO" id="GO:0017148">
    <property type="term" value="P:negative regulation of translation"/>
    <property type="evidence" value="ECO:0007669"/>
    <property type="project" value="UniProtKB-KW"/>
</dbReference>
<dbReference type="Gene3D" id="1.10.510.10">
    <property type="entry name" value="Transferase(Phosphotransferase) domain 1"/>
    <property type="match status" value="1"/>
</dbReference>
<keyword evidence="5" id="KW-0418">Kinase</keyword>
<evidence type="ECO:0000256" key="5">
    <source>
        <dbReference type="ARBA" id="ARBA00022777"/>
    </source>
</evidence>
<dbReference type="AlphaFoldDB" id="A0A4Z1L1A0"/>
<evidence type="ECO:0000259" key="13">
    <source>
        <dbReference type="PROSITE" id="PS50011"/>
    </source>
</evidence>
<dbReference type="InterPro" id="IPR017441">
    <property type="entry name" value="Protein_kinase_ATP_BS"/>
</dbReference>
<feature type="binding site" evidence="11">
    <location>
        <position position="242"/>
    </location>
    <ligand>
        <name>ATP</name>
        <dbReference type="ChEBI" id="CHEBI:30616"/>
    </ligand>
</feature>
<evidence type="ECO:0000256" key="10">
    <source>
        <dbReference type="ARBA" id="ARBA00048977"/>
    </source>
</evidence>
<protein>
    <recommendedName>
        <fullName evidence="1">non-specific serine/threonine protein kinase</fullName>
        <ecNumber evidence="1">2.7.11.1</ecNumber>
    </recommendedName>
</protein>
<dbReference type="InterPro" id="IPR008271">
    <property type="entry name" value="Ser/Thr_kinase_AS"/>
</dbReference>
<sequence length="649" mass="72361">MSSTTGKKRTFSSDEETTDEKSHYDSSTEDIHLPFQSPSTAMMRFGDVGLPIGQSNNQQATLFYLSLIEARCKAQALTSANSVRGPDDQLPENHPEIQRSTQRLFSHMAGELRRLGVLPRADELAGRQFAALREGYLSTFDSILSQIASQRVQTSTFSQNSILPLASNSSMEMSYFDQPQNFNLAMIPKNPFSSAALTTNPFQYRSIYNREWEQISLLGKGGFGAVYKVKHRVDDLECAIKKVIITPDQLRKVDTAALLSEVKALAEHKHPNIVNYYGCWIEMGNAIVPSTRCLMNAEDESSYLSMSMSEVEQSEDELGMQQDPTFGMNDLRLDMEKELNKDNRRRGKTSSDQVLTNSGDGGIVFDVSNATATRSGAKSPEESEDEEEEYESNNNGNAITPHDNRARILYIRFTVYPLTLEEYISTDTPQPGHEFPIRHCFHTLPTIRILGAILNGVQYLHAKRLVHRDLKPANIFLSAKKDLEAFVPSHDLIDVSRSACPTCTGSADENKAYITPCIGDLGLAVKLAETTATPATGPSTRAIELNPSTQLSRLGSKQAGTKLYMPPGKSTIVCPKLDVYALGIIAFELIIPFTTRTERHIVLNDIKIGRYPAGFENHEMAEGIKGMLAEKRSERWDCEMVRRWIEGFE</sequence>
<feature type="compositionally biased region" description="Acidic residues" evidence="12">
    <location>
        <begin position="382"/>
        <end position="391"/>
    </location>
</feature>
<comment type="caution">
    <text evidence="14">The sequence shown here is derived from an EMBL/GenBank/DDBJ whole genome shotgun (WGS) entry which is preliminary data.</text>
</comment>
<evidence type="ECO:0000313" key="15">
    <source>
        <dbReference type="Proteomes" id="UP000297280"/>
    </source>
</evidence>
<evidence type="ECO:0000313" key="14">
    <source>
        <dbReference type="EMBL" id="TGO90598.1"/>
    </source>
</evidence>
<dbReference type="GO" id="GO:0005737">
    <property type="term" value="C:cytoplasm"/>
    <property type="evidence" value="ECO:0007669"/>
    <property type="project" value="TreeGrafter"/>
</dbReference>
<dbReference type="PROSITE" id="PS00108">
    <property type="entry name" value="PROTEIN_KINASE_ST"/>
    <property type="match status" value="1"/>
</dbReference>
<dbReference type="FunFam" id="3.30.200.20:FF:001254">
    <property type="entry name" value="AGC family protein kinase"/>
    <property type="match status" value="1"/>
</dbReference>
<reference evidence="14 15" key="1">
    <citation type="submission" date="2017-12" db="EMBL/GenBank/DDBJ databases">
        <title>Comparative genomics of Botrytis spp.</title>
        <authorList>
            <person name="Valero-Jimenez C.A."/>
            <person name="Tapia P."/>
            <person name="Veloso J."/>
            <person name="Silva-Moreno E."/>
            <person name="Staats M."/>
            <person name="Valdes J.H."/>
            <person name="Van Kan J.A.L."/>
        </authorList>
    </citation>
    <scope>NUCLEOTIDE SEQUENCE [LARGE SCALE GENOMIC DNA]</scope>
    <source>
        <strain evidence="14 15">MUCL3349</strain>
    </source>
</reference>
<evidence type="ECO:0000256" key="6">
    <source>
        <dbReference type="ARBA" id="ARBA00022840"/>
    </source>
</evidence>
<keyword evidence="15" id="KW-1185">Reference proteome</keyword>
<dbReference type="PROSITE" id="PS00107">
    <property type="entry name" value="PROTEIN_KINASE_ATP"/>
    <property type="match status" value="1"/>
</dbReference>
<feature type="region of interest" description="Disordered" evidence="12">
    <location>
        <begin position="340"/>
        <end position="401"/>
    </location>
</feature>